<keyword evidence="1" id="KW-0732">Signal</keyword>
<organism evidence="2 3">
    <name type="scientific">Ustilago trichophora</name>
    <dbReference type="NCBI Taxonomy" id="86804"/>
    <lineage>
        <taxon>Eukaryota</taxon>
        <taxon>Fungi</taxon>
        <taxon>Dikarya</taxon>
        <taxon>Basidiomycota</taxon>
        <taxon>Ustilaginomycotina</taxon>
        <taxon>Ustilaginomycetes</taxon>
        <taxon>Ustilaginales</taxon>
        <taxon>Ustilaginaceae</taxon>
        <taxon>Ustilago</taxon>
    </lineage>
</organism>
<reference evidence="2 3" key="1">
    <citation type="submission" date="2018-03" db="EMBL/GenBank/DDBJ databases">
        <authorList>
            <person name="Guldener U."/>
        </authorList>
    </citation>
    <scope>NUCLEOTIDE SEQUENCE [LARGE SCALE GENOMIC DNA]</scope>
    <source>
        <strain evidence="2 3">NBRC100155</strain>
    </source>
</reference>
<dbReference type="Proteomes" id="UP000324022">
    <property type="component" value="Unassembled WGS sequence"/>
</dbReference>
<feature type="chain" id="PRO_5022807189" evidence="1">
    <location>
        <begin position="25"/>
        <end position="281"/>
    </location>
</feature>
<name>A0A5C3E387_9BASI</name>
<dbReference type="EMBL" id="OOIN01000008">
    <property type="protein sequence ID" value="SPO25002.1"/>
    <property type="molecule type" value="Genomic_DNA"/>
</dbReference>
<dbReference type="AlphaFoldDB" id="A0A5C3E387"/>
<sequence>MRTTTLASSITALVAMLAISTTSAVPVEKRLMMALSLQASPTIPSLDLGGLMPTPTIPDIAGEVQSMITSIIDGVTTLIPTMIPSPTIPAELQNMIPGVTIAVAAPTPPPEVDVLAKLAQGALNAFPSMLMKNLEEIQSMASSAIAAAATATATATPTPVVYVTTEDGKECTKTYTPSTPTFATSGVINPLSILMNALPQPTGVMNEVTSVIGGVTSVLKLPAPPLPTGLLPLLGTMELPQIDLPGLMGDKQNACIKDGQGNQIGLCASGPLINDSETIAL</sequence>
<dbReference type="OrthoDB" id="2553789at2759"/>
<feature type="signal peptide" evidence="1">
    <location>
        <begin position="1"/>
        <end position="24"/>
    </location>
</feature>
<protein>
    <submittedName>
        <fullName evidence="2">Uncharacterized protein</fullName>
    </submittedName>
</protein>
<evidence type="ECO:0000256" key="1">
    <source>
        <dbReference type="SAM" id="SignalP"/>
    </source>
</evidence>
<evidence type="ECO:0000313" key="2">
    <source>
        <dbReference type="EMBL" id="SPO25002.1"/>
    </source>
</evidence>
<gene>
    <name evidence="2" type="ORF">UTRI_01504_B</name>
</gene>
<evidence type="ECO:0000313" key="3">
    <source>
        <dbReference type="Proteomes" id="UP000324022"/>
    </source>
</evidence>
<proteinExistence type="predicted"/>
<accession>A0A5C3E387</accession>
<keyword evidence="3" id="KW-1185">Reference proteome</keyword>